<protein>
    <submittedName>
        <fullName evidence="2">Uncharacterized protein</fullName>
    </submittedName>
</protein>
<reference evidence="2 3" key="1">
    <citation type="submission" date="2017-11" db="EMBL/GenBank/DDBJ databases">
        <title>Draft genome of actinobacteria isolated from guarana (Paullinia cupana (Mart.) Ducke.</title>
        <authorList>
            <person name="Siqueira K.A."/>
            <person name="Liotti R.G."/>
            <person name="Mendes T.A.O."/>
            <person name="Soares M.A."/>
        </authorList>
    </citation>
    <scope>NUCLEOTIDE SEQUENCE [LARGE SCALE GENOMIC DNA]</scope>
    <source>
        <strain evidence="2 3">193</strain>
    </source>
</reference>
<dbReference type="EMBL" id="PENI01000013">
    <property type="protein sequence ID" value="RMB84112.1"/>
    <property type="molecule type" value="Genomic_DNA"/>
</dbReference>
<sequence length="193" mass="20290">MTALLLVTGCSTGSDSSDKSGGQDDDVASVSDPGGGNKKKPSGGADSASGAPQVRLDTTETEKLEMFQPYLSCLKDNGVPIQRAGGGTNAAGKIAGDPSQYWYPGVDVSKYPAAEKKCGGKRPLPPPELDPRTNPDYLDQFRAQIECLNREGLKVDGLPDGSGWNYRGESSLSAAEQGRIENKCRMEAFGGDD</sequence>
<feature type="region of interest" description="Disordered" evidence="1">
    <location>
        <begin position="115"/>
        <end position="136"/>
    </location>
</feature>
<comment type="caution">
    <text evidence="2">The sequence shown here is derived from an EMBL/GenBank/DDBJ whole genome shotgun (WGS) entry which is preliminary data.</text>
</comment>
<evidence type="ECO:0000313" key="3">
    <source>
        <dbReference type="Proteomes" id="UP000270471"/>
    </source>
</evidence>
<proteinExistence type="predicted"/>
<gene>
    <name evidence="2" type="ORF">CTZ28_21360</name>
</gene>
<evidence type="ECO:0000313" key="2">
    <source>
        <dbReference type="EMBL" id="RMB84112.1"/>
    </source>
</evidence>
<dbReference type="AlphaFoldDB" id="A0A3M0I741"/>
<keyword evidence="3" id="KW-1185">Reference proteome</keyword>
<organism evidence="2 3">
    <name type="scientific">Streptomyces shenzhenensis</name>
    <dbReference type="NCBI Taxonomy" id="943815"/>
    <lineage>
        <taxon>Bacteria</taxon>
        <taxon>Bacillati</taxon>
        <taxon>Actinomycetota</taxon>
        <taxon>Actinomycetes</taxon>
        <taxon>Kitasatosporales</taxon>
        <taxon>Streptomycetaceae</taxon>
        <taxon>Streptomyces</taxon>
    </lineage>
</organism>
<dbReference type="Proteomes" id="UP000270471">
    <property type="component" value="Unassembled WGS sequence"/>
</dbReference>
<dbReference type="OrthoDB" id="3401652at2"/>
<feature type="region of interest" description="Disordered" evidence="1">
    <location>
        <begin position="1"/>
        <end position="60"/>
    </location>
</feature>
<name>A0A3M0I741_9ACTN</name>
<evidence type="ECO:0000256" key="1">
    <source>
        <dbReference type="SAM" id="MobiDB-lite"/>
    </source>
</evidence>
<accession>A0A3M0I741</accession>